<dbReference type="Pfam" id="PF05504">
    <property type="entry name" value="Spore_GerAC"/>
    <property type="match status" value="1"/>
</dbReference>
<dbReference type="AlphaFoldDB" id="A6TKM1"/>
<keyword evidence="12" id="KW-1185">Reference proteome</keyword>
<evidence type="ECO:0000256" key="5">
    <source>
        <dbReference type="ARBA" id="ARBA00023136"/>
    </source>
</evidence>
<keyword evidence="3" id="KW-0309">Germination</keyword>
<reference evidence="12" key="1">
    <citation type="journal article" date="2016" name="Genome Announc.">
        <title>Complete genome sequence of Alkaliphilus metalliredigens strain QYMF, an alkaliphilic and metal-reducing bacterium isolated from borax-contaminated leachate ponds.</title>
        <authorList>
            <person name="Hwang C."/>
            <person name="Copeland A."/>
            <person name="Lucas S."/>
            <person name="Lapidus A."/>
            <person name="Barry K."/>
            <person name="Detter J.C."/>
            <person name="Glavina Del Rio T."/>
            <person name="Hammon N."/>
            <person name="Israni S."/>
            <person name="Dalin E."/>
            <person name="Tice H."/>
            <person name="Pitluck S."/>
            <person name="Chertkov O."/>
            <person name="Brettin T."/>
            <person name="Bruce D."/>
            <person name="Han C."/>
            <person name="Schmutz J."/>
            <person name="Larimer F."/>
            <person name="Land M.L."/>
            <person name="Hauser L."/>
            <person name="Kyrpides N."/>
            <person name="Mikhailova N."/>
            <person name="Ye Q."/>
            <person name="Zhou J."/>
            <person name="Richardson P."/>
            <person name="Fields M.W."/>
        </authorList>
    </citation>
    <scope>NUCLEOTIDE SEQUENCE [LARGE SCALE GENOMIC DNA]</scope>
    <source>
        <strain evidence="12">QYMF</strain>
    </source>
</reference>
<evidence type="ECO:0000313" key="11">
    <source>
        <dbReference type="EMBL" id="ABR46739.1"/>
    </source>
</evidence>
<dbReference type="eggNOG" id="ENOG502ZYKQ">
    <property type="taxonomic scope" value="Bacteria"/>
</dbReference>
<evidence type="ECO:0000256" key="2">
    <source>
        <dbReference type="ARBA" id="ARBA00007886"/>
    </source>
</evidence>
<dbReference type="InterPro" id="IPR008844">
    <property type="entry name" value="Spore_GerAC-like"/>
</dbReference>
<evidence type="ECO:0000256" key="4">
    <source>
        <dbReference type="ARBA" id="ARBA00022729"/>
    </source>
</evidence>
<organism evidence="11 12">
    <name type="scientific">Alkaliphilus metalliredigens (strain QYMF)</name>
    <dbReference type="NCBI Taxonomy" id="293826"/>
    <lineage>
        <taxon>Bacteria</taxon>
        <taxon>Bacillati</taxon>
        <taxon>Bacillota</taxon>
        <taxon>Clostridia</taxon>
        <taxon>Peptostreptococcales</taxon>
        <taxon>Natronincolaceae</taxon>
        <taxon>Alkaliphilus</taxon>
    </lineage>
</organism>
<feature type="domain" description="Spore germination protein N-terminal" evidence="10">
    <location>
        <begin position="22"/>
        <end position="189"/>
    </location>
</feature>
<dbReference type="RefSeq" id="WP_011971647.1">
    <property type="nucleotide sequence ID" value="NC_009633.1"/>
</dbReference>
<dbReference type="Gene3D" id="3.30.300.210">
    <property type="entry name" value="Nutrient germinant receptor protein C, domain 3"/>
    <property type="match status" value="1"/>
</dbReference>
<proteinExistence type="inferred from homology"/>
<dbReference type="PANTHER" id="PTHR35789">
    <property type="entry name" value="SPORE GERMINATION PROTEIN B3"/>
    <property type="match status" value="1"/>
</dbReference>
<keyword evidence="5" id="KW-0472">Membrane</keyword>
<gene>
    <name evidence="11" type="ordered locus">Amet_0512</name>
</gene>
<feature type="chain" id="PRO_5039482059" evidence="8">
    <location>
        <begin position="20"/>
        <end position="371"/>
    </location>
</feature>
<comment type="subcellular location">
    <subcellularLocation>
        <location evidence="1">Membrane</location>
        <topology evidence="1">Lipid-anchor</topology>
    </subcellularLocation>
</comment>
<dbReference type="PROSITE" id="PS51257">
    <property type="entry name" value="PROKAR_LIPOPROTEIN"/>
    <property type="match status" value="1"/>
</dbReference>
<feature type="domain" description="Spore germination GerAC-like C-terminal" evidence="9">
    <location>
        <begin position="203"/>
        <end position="368"/>
    </location>
</feature>
<dbReference type="InterPro" id="IPR046953">
    <property type="entry name" value="Spore_GerAC-like_C"/>
</dbReference>
<evidence type="ECO:0000256" key="6">
    <source>
        <dbReference type="ARBA" id="ARBA00023139"/>
    </source>
</evidence>
<dbReference type="GO" id="GO:0016020">
    <property type="term" value="C:membrane"/>
    <property type="evidence" value="ECO:0007669"/>
    <property type="project" value="UniProtKB-SubCell"/>
</dbReference>
<evidence type="ECO:0000256" key="1">
    <source>
        <dbReference type="ARBA" id="ARBA00004635"/>
    </source>
</evidence>
<dbReference type="Proteomes" id="UP000001572">
    <property type="component" value="Chromosome"/>
</dbReference>
<dbReference type="GO" id="GO:0009847">
    <property type="term" value="P:spore germination"/>
    <property type="evidence" value="ECO:0007669"/>
    <property type="project" value="InterPro"/>
</dbReference>
<comment type="similarity">
    <text evidence="2">Belongs to the GerABKC lipoprotein family.</text>
</comment>
<evidence type="ECO:0000259" key="9">
    <source>
        <dbReference type="Pfam" id="PF05504"/>
    </source>
</evidence>
<accession>A6TKM1</accession>
<dbReference type="STRING" id="293826.Amet_0512"/>
<dbReference type="Pfam" id="PF25198">
    <property type="entry name" value="Spore_GerAC_N"/>
    <property type="match status" value="1"/>
</dbReference>
<protein>
    <submittedName>
        <fullName evidence="11">Spore germination B3 GerAC family protein</fullName>
    </submittedName>
</protein>
<dbReference type="HOGENOM" id="CLU_051140_0_2_9"/>
<evidence type="ECO:0000256" key="7">
    <source>
        <dbReference type="ARBA" id="ARBA00023288"/>
    </source>
</evidence>
<sequence>MKKVIKLLIVLLLISSLSACWDARDLEELLIVFGLGIDMSEENPENYFFTIGFPTIIEEAPEQKSEFSTEAPSLGKGKSNLQQKVYRAISYDNVKIVVLGEEAARQGIIQHVDSMLREPLFRGTTRFAVVKDRAADLFELQPPVALFVSTFIFDSIQQNYENTTVPITTLRNFSNQYYTIGIEPAMPFICYGADRTELNVGCVALFRGDKMIHRLQGHDSKAFMLLIDEIHGGLYTFDYIPEGTEKGEFISITLKGGRSKIKTKLIDSQLYIYHDISINGNLGEYTASEHIMTEEKIEETENYLAGEVKKHLQSTVEILQYELQNDNVGYGKYVKANHPEFFNGENWNHQFSEAVIHVNPSVRIRTVGISP</sequence>
<feature type="signal peptide" evidence="8">
    <location>
        <begin position="1"/>
        <end position="19"/>
    </location>
</feature>
<dbReference type="OrthoDB" id="1949745at2"/>
<dbReference type="InterPro" id="IPR038501">
    <property type="entry name" value="Spore_GerAC_C_sf"/>
</dbReference>
<keyword evidence="7" id="KW-0449">Lipoprotein</keyword>
<dbReference type="PANTHER" id="PTHR35789:SF1">
    <property type="entry name" value="SPORE GERMINATION PROTEIN B3"/>
    <property type="match status" value="1"/>
</dbReference>
<evidence type="ECO:0000256" key="3">
    <source>
        <dbReference type="ARBA" id="ARBA00022544"/>
    </source>
</evidence>
<dbReference type="InterPro" id="IPR057336">
    <property type="entry name" value="GerAC_N"/>
</dbReference>
<evidence type="ECO:0000313" key="12">
    <source>
        <dbReference type="Proteomes" id="UP000001572"/>
    </source>
</evidence>
<name>A6TKM1_ALKMQ</name>
<dbReference type="EMBL" id="CP000724">
    <property type="protein sequence ID" value="ABR46739.1"/>
    <property type="molecule type" value="Genomic_DNA"/>
</dbReference>
<keyword evidence="4 8" id="KW-0732">Signal</keyword>
<keyword evidence="6" id="KW-0564">Palmitate</keyword>
<dbReference type="NCBIfam" id="TIGR02887">
    <property type="entry name" value="spore_ger_x_C"/>
    <property type="match status" value="1"/>
</dbReference>
<evidence type="ECO:0000256" key="8">
    <source>
        <dbReference type="SAM" id="SignalP"/>
    </source>
</evidence>
<dbReference type="KEGG" id="amt:Amet_0512"/>
<evidence type="ECO:0000259" key="10">
    <source>
        <dbReference type="Pfam" id="PF25198"/>
    </source>
</evidence>